<keyword evidence="5" id="KW-0378">Hydrolase</keyword>
<dbReference type="AlphaFoldDB" id="A0A5B0LLR0"/>
<dbReference type="InterPro" id="IPR001584">
    <property type="entry name" value="Integrase_cat-core"/>
</dbReference>
<keyword evidence="2" id="KW-0645">Protease</keyword>
<evidence type="ECO:0000256" key="7">
    <source>
        <dbReference type="ARBA" id="ARBA00048173"/>
    </source>
</evidence>
<evidence type="ECO:0000313" key="11">
    <source>
        <dbReference type="EMBL" id="KAA1065311.1"/>
    </source>
</evidence>
<keyword evidence="1" id="KW-0815">Transposition</keyword>
<dbReference type="GO" id="GO:0003887">
    <property type="term" value="F:DNA-directed DNA polymerase activity"/>
    <property type="evidence" value="ECO:0007669"/>
    <property type="project" value="UniProtKB-EC"/>
</dbReference>
<feature type="region of interest" description="Disordered" evidence="9">
    <location>
        <begin position="633"/>
        <end position="706"/>
    </location>
</feature>
<comment type="catalytic activity">
    <reaction evidence="7">
        <text>DNA(n) + a 2'-deoxyribonucleoside 5'-triphosphate = DNA(n+1) + diphosphate</text>
        <dbReference type="Rhea" id="RHEA:22508"/>
        <dbReference type="Rhea" id="RHEA-COMP:17339"/>
        <dbReference type="Rhea" id="RHEA-COMP:17340"/>
        <dbReference type="ChEBI" id="CHEBI:33019"/>
        <dbReference type="ChEBI" id="CHEBI:61560"/>
        <dbReference type="ChEBI" id="CHEBI:173112"/>
        <dbReference type="EC" id="2.7.7.49"/>
    </reaction>
</comment>
<dbReference type="Pfam" id="PF22936">
    <property type="entry name" value="Pol_BBD"/>
    <property type="match status" value="1"/>
</dbReference>
<keyword evidence="4" id="KW-0064">Aspartyl protease</keyword>
<protein>
    <recommendedName>
        <fullName evidence="10">Integrase catalytic domain-containing protein</fullName>
    </recommendedName>
</protein>
<evidence type="ECO:0000256" key="2">
    <source>
        <dbReference type="ARBA" id="ARBA00022670"/>
    </source>
</evidence>
<comment type="caution">
    <text evidence="11">The sequence shown here is derived from an EMBL/GenBank/DDBJ whole genome shotgun (WGS) entry which is preliminary data.</text>
</comment>
<evidence type="ECO:0000256" key="5">
    <source>
        <dbReference type="ARBA" id="ARBA00022801"/>
    </source>
</evidence>
<dbReference type="PROSITE" id="PS50994">
    <property type="entry name" value="INTEGRASE"/>
    <property type="match status" value="1"/>
</dbReference>
<dbReference type="InterPro" id="IPR054722">
    <property type="entry name" value="PolX-like_BBD"/>
</dbReference>
<gene>
    <name evidence="11" type="ORF">PGTUg99_050045</name>
</gene>
<reference evidence="11 12" key="1">
    <citation type="submission" date="2019-05" db="EMBL/GenBank/DDBJ databases">
        <title>Emergence of the Ug99 lineage of the wheat stem rust pathogen through somatic hybridization.</title>
        <authorList>
            <person name="Li F."/>
            <person name="Upadhyaya N.M."/>
            <person name="Sperschneider J."/>
            <person name="Matny O."/>
            <person name="Nguyen-Phuc H."/>
            <person name="Mago R."/>
            <person name="Raley C."/>
            <person name="Miller M.E."/>
            <person name="Silverstein K.A.T."/>
            <person name="Henningsen E."/>
            <person name="Hirsch C.D."/>
            <person name="Visser B."/>
            <person name="Pretorius Z.A."/>
            <person name="Steffenson B.J."/>
            <person name="Schwessinger B."/>
            <person name="Dodds P.N."/>
            <person name="Figueroa M."/>
        </authorList>
    </citation>
    <scope>NUCLEOTIDE SEQUENCE [LARGE SCALE GENOMIC DNA]</scope>
    <source>
        <strain evidence="11 12">Ug99</strain>
    </source>
</reference>
<dbReference type="GO" id="GO:0032196">
    <property type="term" value="P:transposition"/>
    <property type="evidence" value="ECO:0007669"/>
    <property type="project" value="UniProtKB-KW"/>
</dbReference>
<dbReference type="InterPro" id="IPR043502">
    <property type="entry name" value="DNA/RNA_pol_sf"/>
</dbReference>
<evidence type="ECO:0000256" key="1">
    <source>
        <dbReference type="ARBA" id="ARBA00022578"/>
    </source>
</evidence>
<evidence type="ECO:0000313" key="12">
    <source>
        <dbReference type="Proteomes" id="UP000325313"/>
    </source>
</evidence>
<keyword evidence="3" id="KW-0479">Metal-binding</keyword>
<dbReference type="GO" id="GO:0006508">
    <property type="term" value="P:proteolysis"/>
    <property type="evidence" value="ECO:0007669"/>
    <property type="project" value="UniProtKB-KW"/>
</dbReference>
<dbReference type="Proteomes" id="UP000325313">
    <property type="component" value="Unassembled WGS sequence"/>
</dbReference>
<feature type="compositionally biased region" description="Polar residues" evidence="9">
    <location>
        <begin position="682"/>
        <end position="696"/>
    </location>
</feature>
<evidence type="ECO:0000256" key="8">
    <source>
        <dbReference type="ARBA" id="ARBA00049244"/>
    </source>
</evidence>
<evidence type="ECO:0000256" key="4">
    <source>
        <dbReference type="ARBA" id="ARBA00022750"/>
    </source>
</evidence>
<dbReference type="InterPro" id="IPR039537">
    <property type="entry name" value="Retrotran_Ty1/copia-like"/>
</dbReference>
<organism evidence="11 12">
    <name type="scientific">Puccinia graminis f. sp. tritici</name>
    <dbReference type="NCBI Taxonomy" id="56615"/>
    <lineage>
        <taxon>Eukaryota</taxon>
        <taxon>Fungi</taxon>
        <taxon>Dikarya</taxon>
        <taxon>Basidiomycota</taxon>
        <taxon>Pucciniomycotina</taxon>
        <taxon>Pucciniomycetes</taxon>
        <taxon>Pucciniales</taxon>
        <taxon>Pucciniaceae</taxon>
        <taxon>Puccinia</taxon>
    </lineage>
</organism>
<dbReference type="GO" id="GO:0003723">
    <property type="term" value="F:RNA binding"/>
    <property type="evidence" value="ECO:0007669"/>
    <property type="project" value="UniProtKB-KW"/>
</dbReference>
<dbReference type="GO" id="GO:0015074">
    <property type="term" value="P:DNA integration"/>
    <property type="evidence" value="ECO:0007669"/>
    <property type="project" value="InterPro"/>
</dbReference>
<dbReference type="PANTHER" id="PTHR42648:SF18">
    <property type="entry name" value="RETROTRANSPOSON, UNCLASSIFIED-LIKE PROTEIN"/>
    <property type="match status" value="1"/>
</dbReference>
<dbReference type="GO" id="GO:0005634">
    <property type="term" value="C:nucleus"/>
    <property type="evidence" value="ECO:0007669"/>
    <property type="project" value="UniProtKB-ARBA"/>
</dbReference>
<dbReference type="EMBL" id="VDEP01000511">
    <property type="protein sequence ID" value="KAA1065311.1"/>
    <property type="molecule type" value="Genomic_DNA"/>
</dbReference>
<dbReference type="SUPFAM" id="SSF56672">
    <property type="entry name" value="DNA/RNA polymerases"/>
    <property type="match status" value="1"/>
</dbReference>
<keyword evidence="6" id="KW-0694">RNA-binding</keyword>
<feature type="domain" description="Integrase catalytic" evidence="10">
    <location>
        <begin position="448"/>
        <end position="614"/>
    </location>
</feature>
<dbReference type="GO" id="GO:0004190">
    <property type="term" value="F:aspartic-type endopeptidase activity"/>
    <property type="evidence" value="ECO:0007669"/>
    <property type="project" value="UniProtKB-KW"/>
</dbReference>
<dbReference type="Pfam" id="PF07727">
    <property type="entry name" value="RVT_2"/>
    <property type="match status" value="1"/>
</dbReference>
<sequence>MVEFSVDLGEKNKLTGSNYLDWKSKISSILQLKHLLRLVLKKETSEEADLADKLDRNRYDDALAILKINCDTKIADQFDLEANGSPSEFWKLLEEHYQPKTIQNQATYLNRIFTTVLNSSNLEETLTTLSYNTRQLCALIDDSKTKPSSLLDTVIAMWCIINLPAEYKNSGELLLKKCQIEKKSPTIKEVVEEIRSFMQRNTEASETSKALATSRKAPNQGYVYNGPKCSPGYHNPKTVHKPEDCSQLKLKPPKEEKPVKALQVTLQQNSSVIILDSGATTSMFNSPSFFPTYQGIHDHVYLANGDKAKAIGQGVASLDLPHAILQLKDSLLVPSLTSNLISLSAFIKKNYTLKSGGGDMFVLADEKGIPVLTGSLADGNFIVNQVSHSACKVDIKSQSTYQKHQAAGHPSPIYFFRMFPNLPKVDFTCNTCDISKAHKEPFLGNFPTPTRPLEYLHLDLCGPISTPSVSGHRYFLRAVDGFSHFVWIRFLAFKSDVNKTLRELFLKIENESNNSIVNLVSDNGTEFKNKDLSAYYVSKGMNHLTTAPYTPEENPFAERGNRTTVAKLRCLLNDSNLPPCFWAEAAQTAVYLENITPSIYFLNRSEGKLGNRGAMGIFLGYGEGHRSYRILDAETDPPSETPAQNHNAEPAEPASPNSDSSGDDQRFEELLLEPQNPQEQQTADSNPSHPTQSPINETPAPSKHYSWIPADQPPPKNISSDIDTGNIISGSRRSGHSANAVGYMKEDPRSYNEAIVSIHKEDWSLAIQNELGNMERHEVWTVVAQTKDMHPLSTTWVFRRKTDQDGNLSKFKARLCVRGFLQREGRDYTDVFSPTGRLTSLRILLTLCALNNFEVHQMVVKCAFLNGKPDEDLYIKIPQGLDGKPGTVLKLNKSLYGLKQSPRCWHHALTSALKEIGLTPCHSDPCLYFSSDKSKPMFLYAHVDDLIFGGTWTPEFKSKINSYFEMEDLGIAKYALGIRIVQEKGSIKLIQDKYIHSILTEFQINNDRDTSIPLPNNYNTLKFIPSETPDQPPFNYRRVVGLLQYVVQCTRPDLAFAVSFLSQFLEDPKASHYQAARHTLRYLSHTKSKVLILGQNDLDRKPHELVGYSDSDWNGSKAWNSYSGSVIYYNGTIGWRSHKQGVVALSSAEGEYVALTECNQDLLWAANVLEEITQVKPSLTLYTDNQSSMQIAKNPIYHHGTRHMNFRYHFIRDHIESKTIDLKYIPSTSLQTDLLTKNLTGSKTAEHATRLLGKSAGFIKEMKIEGVCGNNEIPSDRA</sequence>
<feature type="compositionally biased region" description="Low complexity" evidence="9">
    <location>
        <begin position="672"/>
        <end position="681"/>
    </location>
</feature>
<name>A0A5B0LLR0_PUCGR</name>
<dbReference type="Pfam" id="PF00665">
    <property type="entry name" value="rve"/>
    <property type="match status" value="1"/>
</dbReference>
<dbReference type="CDD" id="cd09272">
    <property type="entry name" value="RNase_HI_RT_Ty1"/>
    <property type="match status" value="1"/>
</dbReference>
<evidence type="ECO:0000256" key="3">
    <source>
        <dbReference type="ARBA" id="ARBA00022723"/>
    </source>
</evidence>
<accession>A0A5B0LLR0</accession>
<evidence type="ECO:0000256" key="6">
    <source>
        <dbReference type="ARBA" id="ARBA00022884"/>
    </source>
</evidence>
<dbReference type="GO" id="GO:0003964">
    <property type="term" value="F:RNA-directed DNA polymerase activity"/>
    <property type="evidence" value="ECO:0007669"/>
    <property type="project" value="UniProtKB-EC"/>
</dbReference>
<dbReference type="InterPro" id="IPR013103">
    <property type="entry name" value="RVT_2"/>
</dbReference>
<dbReference type="InterPro" id="IPR012337">
    <property type="entry name" value="RNaseH-like_sf"/>
</dbReference>
<dbReference type="SUPFAM" id="SSF53098">
    <property type="entry name" value="Ribonuclease H-like"/>
    <property type="match status" value="1"/>
</dbReference>
<evidence type="ECO:0000256" key="9">
    <source>
        <dbReference type="SAM" id="MobiDB-lite"/>
    </source>
</evidence>
<evidence type="ECO:0000259" key="10">
    <source>
        <dbReference type="PROSITE" id="PS50994"/>
    </source>
</evidence>
<dbReference type="InterPro" id="IPR036397">
    <property type="entry name" value="RNaseH_sf"/>
</dbReference>
<dbReference type="Gene3D" id="3.30.420.10">
    <property type="entry name" value="Ribonuclease H-like superfamily/Ribonuclease H"/>
    <property type="match status" value="1"/>
</dbReference>
<dbReference type="GO" id="GO:0046872">
    <property type="term" value="F:metal ion binding"/>
    <property type="evidence" value="ECO:0007669"/>
    <property type="project" value="UniProtKB-KW"/>
</dbReference>
<proteinExistence type="predicted"/>
<dbReference type="PANTHER" id="PTHR42648">
    <property type="entry name" value="TRANSPOSASE, PUTATIVE-RELATED"/>
    <property type="match status" value="1"/>
</dbReference>
<comment type="catalytic activity">
    <reaction evidence="8">
        <text>DNA(n) + a 2'-deoxyribonucleoside 5'-triphosphate = DNA(n+1) + diphosphate</text>
        <dbReference type="Rhea" id="RHEA:22508"/>
        <dbReference type="Rhea" id="RHEA-COMP:17339"/>
        <dbReference type="Rhea" id="RHEA-COMP:17340"/>
        <dbReference type="ChEBI" id="CHEBI:33019"/>
        <dbReference type="ChEBI" id="CHEBI:61560"/>
        <dbReference type="ChEBI" id="CHEBI:173112"/>
        <dbReference type="EC" id="2.7.7.7"/>
    </reaction>
</comment>